<comment type="caution">
    <text evidence="6">The sequence shown here is derived from an EMBL/GenBank/DDBJ whole genome shotgun (WGS) entry which is preliminary data.</text>
</comment>
<dbReference type="SUPFAM" id="SSF53901">
    <property type="entry name" value="Thiolase-like"/>
    <property type="match status" value="1"/>
</dbReference>
<protein>
    <submittedName>
        <fullName evidence="6">3-oxoacyl-[acyl-carrier-protein] synthase III C-terminal domain-containing protein</fullName>
    </submittedName>
</protein>
<dbReference type="InterPro" id="IPR018088">
    <property type="entry name" value="Chalcone/stilbene_synthase_AS"/>
</dbReference>
<dbReference type="InterPro" id="IPR001099">
    <property type="entry name" value="Chalcone/stilbene_synt_N"/>
</dbReference>
<dbReference type="Pfam" id="PF00195">
    <property type="entry name" value="Chal_sti_synt_N"/>
    <property type="match status" value="1"/>
</dbReference>
<evidence type="ECO:0000259" key="4">
    <source>
        <dbReference type="Pfam" id="PF00195"/>
    </source>
</evidence>
<dbReference type="InterPro" id="IPR012328">
    <property type="entry name" value="Chalcone/stilbene_synt_C"/>
</dbReference>
<dbReference type="RefSeq" id="WP_344550666.1">
    <property type="nucleotide sequence ID" value="NZ_BAAANS010000005.1"/>
</dbReference>
<dbReference type="InterPro" id="IPR011141">
    <property type="entry name" value="Polyketide_synthase_type-III"/>
</dbReference>
<evidence type="ECO:0000313" key="6">
    <source>
        <dbReference type="EMBL" id="GAA2088935.1"/>
    </source>
</evidence>
<evidence type="ECO:0000256" key="2">
    <source>
        <dbReference type="ARBA" id="ARBA00022679"/>
    </source>
</evidence>
<dbReference type="Gene3D" id="3.40.47.10">
    <property type="match status" value="2"/>
</dbReference>
<dbReference type="CDD" id="cd00831">
    <property type="entry name" value="CHS_like"/>
    <property type="match status" value="1"/>
</dbReference>
<comment type="similarity">
    <text evidence="1">Belongs to the thiolase-like superfamily. Chalcone/stilbene synthases family.</text>
</comment>
<dbReference type="PANTHER" id="PTHR11877:SF99">
    <property type="entry name" value="1,3,6,8-TETRAHYDROXYNAPHTHALENE SYNTHASE"/>
    <property type="match status" value="1"/>
</dbReference>
<keyword evidence="7" id="KW-1185">Reference proteome</keyword>
<dbReference type="PIRSF" id="PIRSF000451">
    <property type="entry name" value="PKS_III"/>
    <property type="match status" value="1"/>
</dbReference>
<dbReference type="PROSITE" id="PS00441">
    <property type="entry name" value="CHALCONE_SYNTH"/>
    <property type="match status" value="1"/>
</dbReference>
<organism evidence="6 7">
    <name type="scientific">Kitasatospora saccharophila</name>
    <dbReference type="NCBI Taxonomy" id="407973"/>
    <lineage>
        <taxon>Bacteria</taxon>
        <taxon>Bacillati</taxon>
        <taxon>Actinomycetota</taxon>
        <taxon>Actinomycetes</taxon>
        <taxon>Kitasatosporales</taxon>
        <taxon>Streptomycetaceae</taxon>
        <taxon>Kitasatospora</taxon>
    </lineage>
</organism>
<evidence type="ECO:0000256" key="3">
    <source>
        <dbReference type="ARBA" id="ARBA00023315"/>
    </source>
</evidence>
<evidence type="ECO:0000313" key="7">
    <source>
        <dbReference type="Proteomes" id="UP001500897"/>
    </source>
</evidence>
<dbReference type="Pfam" id="PF02797">
    <property type="entry name" value="Chal_sti_synt_C"/>
    <property type="match status" value="1"/>
</dbReference>
<dbReference type="PANTHER" id="PTHR11877">
    <property type="entry name" value="HYDROXYMETHYLGLUTARYL-COA SYNTHASE"/>
    <property type="match status" value="1"/>
</dbReference>
<feature type="domain" description="Chalcone/stilbene synthase N-terminal" evidence="4">
    <location>
        <begin position="76"/>
        <end position="203"/>
    </location>
</feature>
<accession>A0ABN2WE44</accession>
<evidence type="ECO:0000256" key="1">
    <source>
        <dbReference type="ARBA" id="ARBA00005531"/>
    </source>
</evidence>
<dbReference type="InterPro" id="IPR016039">
    <property type="entry name" value="Thiolase-like"/>
</dbReference>
<keyword evidence="3" id="KW-0012">Acyltransferase</keyword>
<sequence length="356" mass="36809">MTRIAAVHGVLPAHRYGQRELAEAVAALRPGGNGDGDGHVRALAERFAAGAGVEFRHLAFPLERYPELDGFGRANDAWLAAAVELAERAAAGVLQRGRVAPERVDFVVSTTVTGVAAPSLEARLAPRLGLRADVRRLPLFGLGCAGGAAGIAALDDLLTGRPDGVALLLATELCSLTLQRTDASAANLLATALFGDGAGALVAVGDAVDLPGPEVVATRSRLYPGTERLLGWEVGDTGFRILLGAELPELVRLFVGEEVSSFLAAHDLKPGDVTAWICHPGGPRVLDALQEELALPAAALAPSRSSLARCGNLSSASVLHILRDVLAADPAPPPGSYGLVLALGPGFASELVLLRW</sequence>
<feature type="domain" description="Chalcone/stilbene synthase C-terminal" evidence="5">
    <location>
        <begin position="216"/>
        <end position="355"/>
    </location>
</feature>
<dbReference type="Proteomes" id="UP001500897">
    <property type="component" value="Unassembled WGS sequence"/>
</dbReference>
<reference evidence="6 7" key="1">
    <citation type="journal article" date="2019" name="Int. J. Syst. Evol. Microbiol.">
        <title>The Global Catalogue of Microorganisms (GCM) 10K type strain sequencing project: providing services to taxonomists for standard genome sequencing and annotation.</title>
        <authorList>
            <consortium name="The Broad Institute Genomics Platform"/>
            <consortium name="The Broad Institute Genome Sequencing Center for Infectious Disease"/>
            <person name="Wu L."/>
            <person name="Ma J."/>
        </authorList>
    </citation>
    <scope>NUCLEOTIDE SEQUENCE [LARGE SCALE GENOMIC DNA]</scope>
    <source>
        <strain evidence="6 7">JCM 14559</strain>
    </source>
</reference>
<keyword evidence="2" id="KW-0808">Transferase</keyword>
<gene>
    <name evidence="6" type="ORF">GCM10009759_11420</name>
</gene>
<evidence type="ECO:0000259" key="5">
    <source>
        <dbReference type="Pfam" id="PF02797"/>
    </source>
</evidence>
<proteinExistence type="inferred from homology"/>
<dbReference type="EMBL" id="BAAANS010000005">
    <property type="protein sequence ID" value="GAA2088935.1"/>
    <property type="molecule type" value="Genomic_DNA"/>
</dbReference>
<name>A0ABN2WE44_9ACTN</name>